<dbReference type="AlphaFoldDB" id="A0A7J5ZIY8"/>
<dbReference type="Pfam" id="PF02191">
    <property type="entry name" value="OLF"/>
    <property type="match status" value="1"/>
</dbReference>
<feature type="chain" id="PRO_5029724387" description="Olfactomedin-like domain-containing protein" evidence="4">
    <location>
        <begin position="19"/>
        <end position="378"/>
    </location>
</feature>
<dbReference type="GO" id="GO:0005615">
    <property type="term" value="C:extracellular space"/>
    <property type="evidence" value="ECO:0007669"/>
    <property type="project" value="TreeGrafter"/>
</dbReference>
<keyword evidence="2" id="KW-0964">Secreted</keyword>
<dbReference type="EMBL" id="JAAKFY010000002">
    <property type="protein sequence ID" value="KAF3860919.1"/>
    <property type="molecule type" value="Genomic_DNA"/>
</dbReference>
<dbReference type="PANTHER" id="PTHR23192">
    <property type="entry name" value="OLFACTOMEDIN-RELATED"/>
    <property type="match status" value="1"/>
</dbReference>
<keyword evidence="4" id="KW-0732">Signal</keyword>
<evidence type="ECO:0000256" key="2">
    <source>
        <dbReference type="ARBA" id="ARBA00022525"/>
    </source>
</evidence>
<evidence type="ECO:0000313" key="7">
    <source>
        <dbReference type="Proteomes" id="UP000518266"/>
    </source>
</evidence>
<comment type="caution">
    <text evidence="3">Lacks conserved residue(s) required for the propagation of feature annotation.</text>
</comment>
<evidence type="ECO:0000259" key="5">
    <source>
        <dbReference type="PROSITE" id="PS51132"/>
    </source>
</evidence>
<organism evidence="6 7">
    <name type="scientific">Dissostichus mawsoni</name>
    <name type="common">Antarctic cod</name>
    <dbReference type="NCBI Taxonomy" id="36200"/>
    <lineage>
        <taxon>Eukaryota</taxon>
        <taxon>Metazoa</taxon>
        <taxon>Chordata</taxon>
        <taxon>Craniata</taxon>
        <taxon>Vertebrata</taxon>
        <taxon>Euteleostomi</taxon>
        <taxon>Actinopterygii</taxon>
        <taxon>Neopterygii</taxon>
        <taxon>Teleostei</taxon>
        <taxon>Neoteleostei</taxon>
        <taxon>Acanthomorphata</taxon>
        <taxon>Eupercaria</taxon>
        <taxon>Perciformes</taxon>
        <taxon>Notothenioidei</taxon>
        <taxon>Nototheniidae</taxon>
        <taxon>Dissostichus</taxon>
    </lineage>
</organism>
<dbReference type="Proteomes" id="UP000518266">
    <property type="component" value="Unassembled WGS sequence"/>
</dbReference>
<feature type="signal peptide" evidence="4">
    <location>
        <begin position="1"/>
        <end position="18"/>
    </location>
</feature>
<evidence type="ECO:0000256" key="1">
    <source>
        <dbReference type="ARBA" id="ARBA00004613"/>
    </source>
</evidence>
<evidence type="ECO:0000256" key="3">
    <source>
        <dbReference type="PROSITE-ProRule" id="PRU00446"/>
    </source>
</evidence>
<dbReference type="PROSITE" id="PS51132">
    <property type="entry name" value="OLF"/>
    <property type="match status" value="1"/>
</dbReference>
<dbReference type="GO" id="GO:0007165">
    <property type="term" value="P:signal transduction"/>
    <property type="evidence" value="ECO:0007669"/>
    <property type="project" value="TreeGrafter"/>
</dbReference>
<dbReference type="InterPro" id="IPR003112">
    <property type="entry name" value="Olfac-like_dom"/>
</dbReference>
<proteinExistence type="predicted"/>
<comment type="caution">
    <text evidence="6">The sequence shown here is derived from an EMBL/GenBank/DDBJ whole genome shotgun (WGS) entry which is preliminary data.</text>
</comment>
<keyword evidence="7" id="KW-1185">Reference proteome</keyword>
<evidence type="ECO:0000256" key="4">
    <source>
        <dbReference type="SAM" id="SignalP"/>
    </source>
</evidence>
<name>A0A7J5ZIY8_DISMA</name>
<sequence>MKPVFLLLVSTFWTLTGAQYYYQGLMDYLDNRLLAIEDHMQLWHDQSRRYHTELLDFKKLTAEAMDGLRNDHGTILEDLTEAGVRVDRVEREMDFVEIQTSPRACANKADRVVEHEAWGLQESRGEEEGEDWEVLQSRVSGELQGSTCSLQTSVLCRAAAFDDSFSFMTEPRHNCVEIISGIRSVKILKRVGSPKGMWTRDPRSSKVYVFNGTSGDTIHQFDSVRDFSRSPDAIGSRQIRLPSDWTSPGSAVYNGYLYYVEQEEDMDVQVVKYDLMSDSVTDIAMFPVESQASVYSLNPEIVADLAADDEGLWLLYAMSDSEPNIYLAKMDHHHARYRTDLGHPVPTGERRGGVCRLWDRLRRLQHSYGEPVENPVPV</sequence>
<dbReference type="InterPro" id="IPR050605">
    <property type="entry name" value="Olfactomedin-like_domain"/>
</dbReference>
<dbReference type="PANTHER" id="PTHR23192:SF49">
    <property type="entry name" value="OLFACTOMEDIN-LIKE PROTEIN 3B"/>
    <property type="match status" value="1"/>
</dbReference>
<reference evidence="6 7" key="1">
    <citation type="submission" date="2020-03" db="EMBL/GenBank/DDBJ databases">
        <title>Dissostichus mawsoni Genome sequencing and assembly.</title>
        <authorList>
            <person name="Park H."/>
        </authorList>
    </citation>
    <scope>NUCLEOTIDE SEQUENCE [LARGE SCALE GENOMIC DNA]</scope>
    <source>
        <strain evidence="6">DM0001</strain>
        <tissue evidence="6">Muscle</tissue>
    </source>
</reference>
<comment type="subcellular location">
    <subcellularLocation>
        <location evidence="1">Secreted</location>
    </subcellularLocation>
</comment>
<protein>
    <recommendedName>
        <fullName evidence="5">Olfactomedin-like domain-containing protein</fullName>
    </recommendedName>
</protein>
<evidence type="ECO:0000313" key="6">
    <source>
        <dbReference type="EMBL" id="KAF3860919.1"/>
    </source>
</evidence>
<dbReference type="SUPFAM" id="SSF63825">
    <property type="entry name" value="YWTD domain"/>
    <property type="match status" value="1"/>
</dbReference>
<feature type="domain" description="Olfactomedin-like" evidence="5">
    <location>
        <begin position="174"/>
        <end position="378"/>
    </location>
</feature>
<accession>A0A7J5ZIY8</accession>
<dbReference type="OrthoDB" id="8626508at2759"/>
<gene>
    <name evidence="6" type="ORF">F7725_001174</name>
</gene>